<dbReference type="Pfam" id="PF12706">
    <property type="entry name" value="Lactamase_B_2"/>
    <property type="match status" value="1"/>
</dbReference>
<dbReference type="PANTHER" id="PTHR43546">
    <property type="entry name" value="UPF0173 METAL-DEPENDENT HYDROLASE MJ1163-RELATED"/>
    <property type="match status" value="1"/>
</dbReference>
<protein>
    <submittedName>
        <fullName evidence="3">MBL fold metallo-hydrolase</fullName>
    </submittedName>
</protein>
<evidence type="ECO:0000256" key="1">
    <source>
        <dbReference type="SAM" id="SignalP"/>
    </source>
</evidence>
<gene>
    <name evidence="3" type="ORF">LZC94_24830</name>
</gene>
<dbReference type="RefSeq" id="WP_394820710.1">
    <property type="nucleotide sequence ID" value="NZ_CP089984.1"/>
</dbReference>
<dbReference type="InterPro" id="IPR001279">
    <property type="entry name" value="Metallo-B-lactamas"/>
</dbReference>
<accession>A0ABZ2LKZ0</accession>
<feature type="domain" description="Metallo-beta-lactamase" evidence="2">
    <location>
        <begin position="54"/>
        <end position="262"/>
    </location>
</feature>
<evidence type="ECO:0000313" key="3">
    <source>
        <dbReference type="EMBL" id="WXB11095.1"/>
    </source>
</evidence>
<proteinExistence type="predicted"/>
<feature type="signal peptide" evidence="1">
    <location>
        <begin position="1"/>
        <end position="22"/>
    </location>
</feature>
<reference evidence="3 4" key="1">
    <citation type="submission" date="2021-12" db="EMBL/GenBank/DDBJ databases">
        <title>Discovery of the Pendulisporaceae a myxobacterial family with distinct sporulation behavior and unique specialized metabolism.</title>
        <authorList>
            <person name="Garcia R."/>
            <person name="Popoff A."/>
            <person name="Bader C.D."/>
            <person name="Loehr J."/>
            <person name="Walesch S."/>
            <person name="Walt C."/>
            <person name="Boldt J."/>
            <person name="Bunk B."/>
            <person name="Haeckl F.J.F.P.J."/>
            <person name="Gunesch A.P."/>
            <person name="Birkelbach J."/>
            <person name="Nuebel U."/>
            <person name="Pietschmann T."/>
            <person name="Bach T."/>
            <person name="Mueller R."/>
        </authorList>
    </citation>
    <scope>NUCLEOTIDE SEQUENCE [LARGE SCALE GENOMIC DNA]</scope>
    <source>
        <strain evidence="3 4">MSr11954</strain>
    </source>
</reference>
<dbReference type="SUPFAM" id="SSF56281">
    <property type="entry name" value="Metallo-hydrolase/oxidoreductase"/>
    <property type="match status" value="1"/>
</dbReference>
<evidence type="ECO:0000313" key="4">
    <source>
        <dbReference type="Proteomes" id="UP001370348"/>
    </source>
</evidence>
<dbReference type="PANTHER" id="PTHR43546:SF3">
    <property type="entry name" value="UPF0173 METAL-DEPENDENT HYDROLASE MJ1163"/>
    <property type="match status" value="1"/>
</dbReference>
<dbReference type="Gene3D" id="3.60.15.10">
    <property type="entry name" value="Ribonuclease Z/Hydroxyacylglutathione hydrolase-like"/>
    <property type="match status" value="1"/>
</dbReference>
<evidence type="ECO:0000259" key="2">
    <source>
        <dbReference type="SMART" id="SM00849"/>
    </source>
</evidence>
<dbReference type="PROSITE" id="PS51257">
    <property type="entry name" value="PROKAR_LIPOPROTEIN"/>
    <property type="match status" value="1"/>
</dbReference>
<dbReference type="Proteomes" id="UP001370348">
    <property type="component" value="Chromosome"/>
</dbReference>
<keyword evidence="1" id="KW-0732">Signal</keyword>
<dbReference type="InterPro" id="IPR050114">
    <property type="entry name" value="UPF0173_UPF0282_UlaG_hydrolase"/>
</dbReference>
<organism evidence="3 4">
    <name type="scientific">Pendulispora albinea</name>
    <dbReference type="NCBI Taxonomy" id="2741071"/>
    <lineage>
        <taxon>Bacteria</taxon>
        <taxon>Pseudomonadati</taxon>
        <taxon>Myxococcota</taxon>
        <taxon>Myxococcia</taxon>
        <taxon>Myxococcales</taxon>
        <taxon>Sorangiineae</taxon>
        <taxon>Pendulisporaceae</taxon>
        <taxon>Pendulispora</taxon>
    </lineage>
</organism>
<name>A0ABZ2LKZ0_9BACT</name>
<sequence length="312" mass="32883">MSVRAMFTSLATTLALSLIACAQATSPSSSPASAPSSPAPSPGAVAPVTLTYLGVAGWQVTEGEHALLVDPYFSRVRPKEEGAPVAPDEATIARYAPAHADGILVGHSHFDHVLDVPSIAKRTGAAVLGSESALNVARASGVSEQRLLLARGGETFALGPFSVRPVRALHGVWGGEKPGQIPRNVELPLTSAGYALGDVFQYLVRVAGRTVFIVGSPNFIESEIEGLRPDVAIVAGPSDKVPDYACRLMRALGKPPLVLANHFDNHAEPLGPKQMDVESERRADLAGFEREIHACAPQTKFVVPAHFRPISI</sequence>
<dbReference type="EMBL" id="CP089984">
    <property type="protein sequence ID" value="WXB11095.1"/>
    <property type="molecule type" value="Genomic_DNA"/>
</dbReference>
<dbReference type="SMART" id="SM00849">
    <property type="entry name" value="Lactamase_B"/>
    <property type="match status" value="1"/>
</dbReference>
<dbReference type="InterPro" id="IPR036866">
    <property type="entry name" value="RibonucZ/Hydroxyglut_hydro"/>
</dbReference>
<feature type="chain" id="PRO_5046606664" evidence="1">
    <location>
        <begin position="23"/>
        <end position="312"/>
    </location>
</feature>
<keyword evidence="4" id="KW-1185">Reference proteome</keyword>